<evidence type="ECO:0000313" key="4">
    <source>
        <dbReference type="Proteomes" id="UP000275395"/>
    </source>
</evidence>
<sequence length="213" mass="24010">MRGQDTVTPHPRPADHTGAGPRVAPGRRTRSTPRRGPHRAVRVRLVWRLFVQGTAVTFALLIPVLVVLSWLEATRGGLDWVPGFTAAVVAVYLVALVAYLRVGLFIGPDSIAERPFAGPTRTIPLDRVSRAVLLDMHRSMSVPSRPQLFLLDAEGRVLLRMRGEYWRHSDIALVASRVDAVLERVPKPVTLNELQESNPRLLFWFERRPWLRP</sequence>
<proteinExistence type="predicted"/>
<reference evidence="3 4" key="1">
    <citation type="submission" date="2018-10" db="EMBL/GenBank/DDBJ databases">
        <authorList>
            <person name="Li J."/>
        </authorList>
    </citation>
    <scope>NUCLEOTIDE SEQUENCE [LARGE SCALE GENOMIC DNA]</scope>
    <source>
        <strain evidence="3 4">JCM 30549</strain>
    </source>
</reference>
<dbReference type="AlphaFoldDB" id="A0A3L6ZRM5"/>
<keyword evidence="2" id="KW-0812">Transmembrane</keyword>
<organism evidence="3 4">
    <name type="scientific">Mycetocola reblochoni</name>
    <dbReference type="NCBI Taxonomy" id="331618"/>
    <lineage>
        <taxon>Bacteria</taxon>
        <taxon>Bacillati</taxon>
        <taxon>Actinomycetota</taxon>
        <taxon>Actinomycetes</taxon>
        <taxon>Micrococcales</taxon>
        <taxon>Microbacteriaceae</taxon>
        <taxon>Mycetocola</taxon>
    </lineage>
</organism>
<keyword evidence="2" id="KW-0472">Membrane</keyword>
<feature type="compositionally biased region" description="Basic residues" evidence="1">
    <location>
        <begin position="25"/>
        <end position="36"/>
    </location>
</feature>
<protein>
    <recommendedName>
        <fullName evidence="5">PH domain-containing protein</fullName>
    </recommendedName>
</protein>
<dbReference type="Proteomes" id="UP000275395">
    <property type="component" value="Unassembled WGS sequence"/>
</dbReference>
<evidence type="ECO:0000313" key="3">
    <source>
        <dbReference type="EMBL" id="RLP70580.1"/>
    </source>
</evidence>
<evidence type="ECO:0000256" key="1">
    <source>
        <dbReference type="SAM" id="MobiDB-lite"/>
    </source>
</evidence>
<keyword evidence="2" id="KW-1133">Transmembrane helix</keyword>
<gene>
    <name evidence="3" type="ORF">D9V30_03555</name>
</gene>
<feature type="transmembrane region" description="Helical" evidence="2">
    <location>
        <begin position="45"/>
        <end position="68"/>
    </location>
</feature>
<accession>A0A3L6ZRM5</accession>
<dbReference type="EMBL" id="RCUW01000002">
    <property type="protein sequence ID" value="RLP70580.1"/>
    <property type="molecule type" value="Genomic_DNA"/>
</dbReference>
<comment type="caution">
    <text evidence="3">The sequence shown here is derived from an EMBL/GenBank/DDBJ whole genome shotgun (WGS) entry which is preliminary data.</text>
</comment>
<feature type="transmembrane region" description="Helical" evidence="2">
    <location>
        <begin position="80"/>
        <end position="100"/>
    </location>
</feature>
<name>A0A3L6ZRM5_9MICO</name>
<evidence type="ECO:0000256" key="2">
    <source>
        <dbReference type="SAM" id="Phobius"/>
    </source>
</evidence>
<feature type="region of interest" description="Disordered" evidence="1">
    <location>
        <begin position="1"/>
        <end position="36"/>
    </location>
</feature>
<evidence type="ECO:0008006" key="5">
    <source>
        <dbReference type="Google" id="ProtNLM"/>
    </source>
</evidence>